<dbReference type="Proteomes" id="UP001180020">
    <property type="component" value="Unassembled WGS sequence"/>
</dbReference>
<dbReference type="AlphaFoldDB" id="A0AAV9DXR6"/>
<dbReference type="EMBL" id="JAUJYO010000010">
    <property type="protein sequence ID" value="KAK1305854.1"/>
    <property type="molecule type" value="Genomic_DNA"/>
</dbReference>
<reference evidence="4" key="2">
    <citation type="submission" date="2023-06" db="EMBL/GenBank/DDBJ databases">
        <authorList>
            <person name="Ma L."/>
            <person name="Liu K.-W."/>
            <person name="Li Z."/>
            <person name="Hsiao Y.-Y."/>
            <person name="Qi Y."/>
            <person name="Fu T."/>
            <person name="Tang G."/>
            <person name="Zhang D."/>
            <person name="Sun W.-H."/>
            <person name="Liu D.-K."/>
            <person name="Li Y."/>
            <person name="Chen G.-Z."/>
            <person name="Liu X.-D."/>
            <person name="Liao X.-Y."/>
            <person name="Jiang Y.-T."/>
            <person name="Yu X."/>
            <person name="Hao Y."/>
            <person name="Huang J."/>
            <person name="Zhao X.-W."/>
            <person name="Ke S."/>
            <person name="Chen Y.-Y."/>
            <person name="Wu W.-L."/>
            <person name="Hsu J.-L."/>
            <person name="Lin Y.-F."/>
            <person name="Huang M.-D."/>
            <person name="Li C.-Y."/>
            <person name="Huang L."/>
            <person name="Wang Z.-W."/>
            <person name="Zhao X."/>
            <person name="Zhong W.-Y."/>
            <person name="Peng D.-H."/>
            <person name="Ahmad S."/>
            <person name="Lan S."/>
            <person name="Zhang J.-S."/>
            <person name="Tsai W.-C."/>
            <person name="Van De Peer Y."/>
            <person name="Liu Z.-J."/>
        </authorList>
    </citation>
    <scope>NUCLEOTIDE SEQUENCE</scope>
    <source>
        <strain evidence="4">CP</strain>
        <tissue evidence="4">Leaves</tissue>
    </source>
</reference>
<feature type="compositionally biased region" description="Polar residues" evidence="1">
    <location>
        <begin position="210"/>
        <end position="224"/>
    </location>
</feature>
<evidence type="ECO:0000256" key="1">
    <source>
        <dbReference type="SAM" id="MobiDB-lite"/>
    </source>
</evidence>
<gene>
    <name evidence="4" type="ORF">QJS10_CPA10g00910</name>
</gene>
<evidence type="ECO:0000313" key="5">
    <source>
        <dbReference type="Proteomes" id="UP001180020"/>
    </source>
</evidence>
<feature type="region of interest" description="Disordered" evidence="1">
    <location>
        <begin position="210"/>
        <end position="243"/>
    </location>
</feature>
<dbReference type="PANTHER" id="PTHR23054">
    <property type="entry name" value="TERNARY COMPLEX FACTOR MIP1, LEUCINE-ZIPPER-RELATED"/>
    <property type="match status" value="1"/>
</dbReference>
<protein>
    <recommendedName>
        <fullName evidence="6">DUF547 domain-containing protein</fullName>
    </recommendedName>
</protein>
<dbReference type="Pfam" id="PF04784">
    <property type="entry name" value="DUF547"/>
    <property type="match status" value="1"/>
</dbReference>
<feature type="domain" description="Ternary complex factor MIP1 leucine-zipper" evidence="3">
    <location>
        <begin position="2"/>
        <end position="66"/>
    </location>
</feature>
<evidence type="ECO:0008006" key="6">
    <source>
        <dbReference type="Google" id="ProtNLM"/>
    </source>
</evidence>
<evidence type="ECO:0000313" key="4">
    <source>
        <dbReference type="EMBL" id="KAK1305854.1"/>
    </source>
</evidence>
<dbReference type="Pfam" id="PF14389">
    <property type="entry name" value="Lzipper-MIP1"/>
    <property type="match status" value="1"/>
</dbReference>
<evidence type="ECO:0000259" key="2">
    <source>
        <dbReference type="Pfam" id="PF04784"/>
    </source>
</evidence>
<evidence type="ECO:0000259" key="3">
    <source>
        <dbReference type="Pfam" id="PF14389"/>
    </source>
</evidence>
<organism evidence="4 5">
    <name type="scientific">Acorus calamus</name>
    <name type="common">Sweet flag</name>
    <dbReference type="NCBI Taxonomy" id="4465"/>
    <lineage>
        <taxon>Eukaryota</taxon>
        <taxon>Viridiplantae</taxon>
        <taxon>Streptophyta</taxon>
        <taxon>Embryophyta</taxon>
        <taxon>Tracheophyta</taxon>
        <taxon>Spermatophyta</taxon>
        <taxon>Magnoliopsida</taxon>
        <taxon>Liliopsida</taxon>
        <taxon>Acoraceae</taxon>
        <taxon>Acorus</taxon>
    </lineage>
</organism>
<feature type="domain" description="DUF547" evidence="2">
    <location>
        <begin position="277"/>
        <end position="363"/>
    </location>
</feature>
<accession>A0AAV9DXR6</accession>
<keyword evidence="5" id="KW-1185">Reference proteome</keyword>
<dbReference type="InterPro" id="IPR025757">
    <property type="entry name" value="MIP1_Leuzipper"/>
</dbReference>
<proteinExistence type="predicted"/>
<dbReference type="PANTHER" id="PTHR23054:SF26">
    <property type="entry name" value="ELECTRON TRANSPORTER"/>
    <property type="match status" value="1"/>
</dbReference>
<name>A0AAV9DXR6_ACOCL</name>
<sequence length="423" mass="47949">MRLQQEKSIRIMLERAIGRTSSTLSPGHRHFATQTRELITEIESLEEEVANREQHVLSLYRSIFEQCTSETSSGRTSGIASPAHTKNGARKHPIIISSSFCSSKKFPMYPFRVLSSKKDSGKKNILLQSKMTGHASVLDGKTRTQLGLNCSFPMKVHENAPMMDKSNLGTLKDHLYQCPSKLSEDLVRCMAAIYCWLHCDALHCDASRNSETGCSPMTSRSSSGIVRPRHSNEDEPNNHNRSPLEISWISTRNQLPSYVIGTYRSLVEQLEEADPSVMESNAKLAFWINVYNSLLMHAHLVYGIPQGSLKRMALFHKLKVYTLHHIREELEKAKREFLQANVVVKKSKKVSLPKLLDAYSKEASISSDDLLDWVSENVDKKLHCTIQACIDSKSKRRASQLIEWLPYNTRFSYVLAKDLAKKP</sequence>
<comment type="caution">
    <text evidence="4">The sequence shown here is derived from an EMBL/GenBank/DDBJ whole genome shotgun (WGS) entry which is preliminary data.</text>
</comment>
<dbReference type="InterPro" id="IPR006869">
    <property type="entry name" value="DUF547"/>
</dbReference>
<reference evidence="4" key="1">
    <citation type="journal article" date="2023" name="Nat. Commun.">
        <title>Diploid and tetraploid genomes of Acorus and the evolution of monocots.</title>
        <authorList>
            <person name="Ma L."/>
            <person name="Liu K.W."/>
            <person name="Li Z."/>
            <person name="Hsiao Y.Y."/>
            <person name="Qi Y."/>
            <person name="Fu T."/>
            <person name="Tang G.D."/>
            <person name="Zhang D."/>
            <person name="Sun W.H."/>
            <person name="Liu D.K."/>
            <person name="Li Y."/>
            <person name="Chen G.Z."/>
            <person name="Liu X.D."/>
            <person name="Liao X.Y."/>
            <person name="Jiang Y.T."/>
            <person name="Yu X."/>
            <person name="Hao Y."/>
            <person name="Huang J."/>
            <person name="Zhao X.W."/>
            <person name="Ke S."/>
            <person name="Chen Y.Y."/>
            <person name="Wu W.L."/>
            <person name="Hsu J.L."/>
            <person name="Lin Y.F."/>
            <person name="Huang M.D."/>
            <person name="Li C.Y."/>
            <person name="Huang L."/>
            <person name="Wang Z.W."/>
            <person name="Zhao X."/>
            <person name="Zhong W.Y."/>
            <person name="Peng D.H."/>
            <person name="Ahmad S."/>
            <person name="Lan S."/>
            <person name="Zhang J.S."/>
            <person name="Tsai W.C."/>
            <person name="Van de Peer Y."/>
            <person name="Liu Z.J."/>
        </authorList>
    </citation>
    <scope>NUCLEOTIDE SEQUENCE</scope>
    <source>
        <strain evidence="4">CP</strain>
    </source>
</reference>